<evidence type="ECO:0000313" key="17">
    <source>
        <dbReference type="WBParaSite" id="TCLT_0000090301-mRNA-1"/>
    </source>
</evidence>
<comment type="subcellular location">
    <subcellularLocation>
        <location evidence="2">Endoplasmic reticulum</location>
    </subcellularLocation>
</comment>
<dbReference type="Gene3D" id="2.60.120.620">
    <property type="entry name" value="q2cbj1_9rhob like domain"/>
    <property type="match status" value="1"/>
</dbReference>
<evidence type="ECO:0000256" key="13">
    <source>
        <dbReference type="SAM" id="SignalP"/>
    </source>
</evidence>
<evidence type="ECO:0000256" key="12">
    <source>
        <dbReference type="ARBA" id="ARBA00047930"/>
    </source>
</evidence>
<evidence type="ECO:0000256" key="7">
    <source>
        <dbReference type="ARBA" id="ARBA00022896"/>
    </source>
</evidence>
<evidence type="ECO:0000256" key="11">
    <source>
        <dbReference type="ARBA" id="ARBA00023180"/>
    </source>
</evidence>
<dbReference type="Pfam" id="PF25342">
    <property type="entry name" value="GT_PLOD"/>
    <property type="match status" value="1"/>
</dbReference>
<dbReference type="OMA" id="TDVACNH"/>
<dbReference type="GO" id="GO:0005506">
    <property type="term" value="F:iron ion binding"/>
    <property type="evidence" value="ECO:0007669"/>
    <property type="project" value="InterPro"/>
</dbReference>
<dbReference type="Proteomes" id="UP000276776">
    <property type="component" value="Unassembled WGS sequence"/>
</dbReference>
<reference evidence="15 16" key="2">
    <citation type="submission" date="2018-11" db="EMBL/GenBank/DDBJ databases">
        <authorList>
            <consortium name="Pathogen Informatics"/>
        </authorList>
    </citation>
    <scope>NUCLEOTIDE SEQUENCE [LARGE SCALE GENOMIC DNA]</scope>
</reference>
<dbReference type="AlphaFoldDB" id="A0A0N5CLC2"/>
<dbReference type="GO" id="GO:0031418">
    <property type="term" value="F:L-ascorbic acid binding"/>
    <property type="evidence" value="ECO:0007669"/>
    <property type="project" value="UniProtKB-KW"/>
</dbReference>
<organism evidence="17">
    <name type="scientific">Thelazia callipaeda</name>
    <name type="common">Oriental eyeworm</name>
    <name type="synonym">Parasitic nematode</name>
    <dbReference type="NCBI Taxonomy" id="103827"/>
    <lineage>
        <taxon>Eukaryota</taxon>
        <taxon>Metazoa</taxon>
        <taxon>Ecdysozoa</taxon>
        <taxon>Nematoda</taxon>
        <taxon>Chromadorea</taxon>
        <taxon>Rhabditida</taxon>
        <taxon>Spirurina</taxon>
        <taxon>Spiruromorpha</taxon>
        <taxon>Thelazioidea</taxon>
        <taxon>Thelaziidae</taxon>
        <taxon>Thelazia</taxon>
    </lineage>
</organism>
<keyword evidence="10" id="KW-0408">Iron</keyword>
<keyword evidence="6" id="KW-0256">Endoplasmic reticulum</keyword>
<evidence type="ECO:0000256" key="9">
    <source>
        <dbReference type="ARBA" id="ARBA00023002"/>
    </source>
</evidence>
<dbReference type="PROSITE" id="PS51471">
    <property type="entry name" value="FE2OG_OXY"/>
    <property type="match status" value="1"/>
</dbReference>
<dbReference type="EMBL" id="UYYF01000086">
    <property type="protein sequence ID" value="VDM96070.1"/>
    <property type="molecule type" value="Genomic_DNA"/>
</dbReference>
<name>A0A0N5CLC2_THECL</name>
<dbReference type="WBParaSite" id="TCLT_0000090301-mRNA-1">
    <property type="protein sequence ID" value="TCLT_0000090301-mRNA-1"/>
    <property type="gene ID" value="TCLT_0000090301"/>
</dbReference>
<feature type="signal peptide" evidence="13">
    <location>
        <begin position="1"/>
        <end position="19"/>
    </location>
</feature>
<accession>A0A0N5CLC2</accession>
<protein>
    <recommendedName>
        <fullName evidence="3">procollagen-lysine 5-dioxygenase</fullName>
        <ecNumber evidence="3">1.14.11.4</ecNumber>
    </recommendedName>
</protein>
<keyword evidence="11" id="KW-0325">Glycoprotein</keyword>
<dbReference type="Pfam" id="PF03171">
    <property type="entry name" value="2OG-FeII_Oxy"/>
    <property type="match status" value="1"/>
</dbReference>
<reference evidence="17" key="1">
    <citation type="submission" date="2017-02" db="UniProtKB">
        <authorList>
            <consortium name="WormBaseParasite"/>
        </authorList>
    </citation>
    <scope>IDENTIFICATION</scope>
</reference>
<evidence type="ECO:0000256" key="1">
    <source>
        <dbReference type="ARBA" id="ARBA00001961"/>
    </source>
</evidence>
<dbReference type="InterPro" id="IPR006620">
    <property type="entry name" value="Pro_4_hyd_alph"/>
</dbReference>
<evidence type="ECO:0000256" key="4">
    <source>
        <dbReference type="ARBA" id="ARBA00022723"/>
    </source>
</evidence>
<keyword evidence="8" id="KW-0223">Dioxygenase</keyword>
<dbReference type="InterPro" id="IPR029044">
    <property type="entry name" value="Nucleotide-diphossugar_trans"/>
</dbReference>
<dbReference type="GO" id="GO:0005783">
    <property type="term" value="C:endoplasmic reticulum"/>
    <property type="evidence" value="ECO:0007669"/>
    <property type="project" value="UniProtKB-SubCell"/>
</dbReference>
<evidence type="ECO:0000256" key="3">
    <source>
        <dbReference type="ARBA" id="ARBA00012264"/>
    </source>
</evidence>
<dbReference type="STRING" id="103827.A0A0N5CLC2"/>
<keyword evidence="16" id="KW-1185">Reference proteome</keyword>
<gene>
    <name evidence="15" type="ORF">TCLT_LOCUS904</name>
</gene>
<evidence type="ECO:0000259" key="14">
    <source>
        <dbReference type="PROSITE" id="PS51471"/>
    </source>
</evidence>
<keyword evidence="9" id="KW-0560">Oxidoreductase</keyword>
<keyword evidence="4" id="KW-0479">Metal-binding</keyword>
<dbReference type="PANTHER" id="PTHR10730:SF45">
    <property type="entry name" value="PROCOLLAGEN-LYSINE,2-OXOGLUTARATE 5-DIOXYGENASE"/>
    <property type="match status" value="1"/>
</dbReference>
<evidence type="ECO:0000256" key="8">
    <source>
        <dbReference type="ARBA" id="ARBA00022964"/>
    </source>
</evidence>
<proteinExistence type="predicted"/>
<dbReference type="GO" id="GO:0008475">
    <property type="term" value="F:procollagen-lysine 5-dioxygenase activity"/>
    <property type="evidence" value="ECO:0007669"/>
    <property type="project" value="UniProtKB-EC"/>
</dbReference>
<dbReference type="InterPro" id="IPR044861">
    <property type="entry name" value="IPNS-like_FE2OG_OXY"/>
</dbReference>
<feature type="chain" id="PRO_5043126272" description="procollagen-lysine 5-dioxygenase" evidence="13">
    <location>
        <begin position="20"/>
        <end position="730"/>
    </location>
</feature>
<comment type="cofactor">
    <cofactor evidence="1">
        <name>L-ascorbate</name>
        <dbReference type="ChEBI" id="CHEBI:38290"/>
    </cofactor>
</comment>
<dbReference type="PANTHER" id="PTHR10730">
    <property type="entry name" value="PROCOLLAGEN-LYSINE,2-OXOGLUTARATE 5-DIOXYGENASE/GLYCOSYLTRANSFERASE 25 FAMILY MEMBER"/>
    <property type="match status" value="1"/>
</dbReference>
<evidence type="ECO:0000313" key="15">
    <source>
        <dbReference type="EMBL" id="VDM96070.1"/>
    </source>
</evidence>
<dbReference type="InterPro" id="IPR050757">
    <property type="entry name" value="Collagen_mod_GT25"/>
</dbReference>
<feature type="domain" description="Fe2OG dioxygenase" evidence="14">
    <location>
        <begin position="640"/>
        <end position="730"/>
    </location>
</feature>
<sequence>MLRWMVIFCALLRQLAVAGQVIPKLTVVTVATEETDGLKRLARTVEAKDMKLEVFGLGEEWRGGDVTKEMGGGQKVRILRKSLDKYKDQDDIVILFVDGYDTILLGNEEEILGKFLTFFEEFRVVFSAETFCWPQKSLAPSYPIVNFGYRYLNSGVFMGYAPEIWKLLNYENVEDDDDDQLYYTRLYLDKQIRNSLQMTLDSTGVLFQNLHGVSEDVTLELDNDSGVYSIHNIIYNTHPIVIHGNGLSKLHLNRLANYIDPLNMKTLEITSTKMSSWSVQDIEENNLPKLYISIIIAKPIPFIREFFKNIENLVYLDNKIDLYIYCNQNFMEKEVAHFIERAKIRYNSVRYDGLSVIGEREARVFSLEQSIIKNSEYLVMIDGDVHLNNSESLLLLVDTMKQKNIGVLAPLVRQPNSFFTNFWGAISGNGYYARSEDYLDIVDGKIKGIWNVPYISSVVIISKEKLTPLQNAYYYDSNLDPDMSFCLFARRNGHFLYVTNVHQHGFLVVSDNMQLSKLHPEMYEIFNNRELWEKRYIHPDYFAALNDSHEIPERCQDVYDFPFMSETFCAELIEECENFGKWSSGKHEDERLISGYENVPTRDIHMKQIDLERHWLYILDEYVRPIQEKLFIGYYHKPVESFMMFVVRYKPEEQAYLKPHHDSSTYTIDVALNKQGVDFEGGGVRFIRYNCTLESEVGHSMIFPGRLTHFHEGLTTTQGTRYIAVSFINP</sequence>
<dbReference type="EC" id="1.14.11.4" evidence="3"/>
<dbReference type="InterPro" id="IPR005123">
    <property type="entry name" value="Oxoglu/Fe-dep_dioxygenase_dom"/>
</dbReference>
<keyword evidence="7" id="KW-0847">Vitamin C</keyword>
<dbReference type="InterPro" id="IPR057589">
    <property type="entry name" value="GT_PLOD"/>
</dbReference>
<dbReference type="SUPFAM" id="SSF53448">
    <property type="entry name" value="Nucleotide-diphospho-sugar transferases"/>
    <property type="match status" value="1"/>
</dbReference>
<dbReference type="SMART" id="SM00702">
    <property type="entry name" value="P4Hc"/>
    <property type="match status" value="1"/>
</dbReference>
<evidence type="ECO:0000256" key="2">
    <source>
        <dbReference type="ARBA" id="ARBA00004240"/>
    </source>
</evidence>
<dbReference type="OrthoDB" id="69177at2759"/>
<keyword evidence="5 13" id="KW-0732">Signal</keyword>
<evidence type="ECO:0000313" key="16">
    <source>
        <dbReference type="Proteomes" id="UP000276776"/>
    </source>
</evidence>
<evidence type="ECO:0000256" key="10">
    <source>
        <dbReference type="ARBA" id="ARBA00023004"/>
    </source>
</evidence>
<evidence type="ECO:0000256" key="5">
    <source>
        <dbReference type="ARBA" id="ARBA00022729"/>
    </source>
</evidence>
<comment type="catalytic activity">
    <reaction evidence="12">
        <text>L-lysyl-[collagen] + 2-oxoglutarate + O2 = (5R)-5-hydroxy-L-lysyl-[collagen] + succinate + CO2</text>
        <dbReference type="Rhea" id="RHEA:16569"/>
        <dbReference type="Rhea" id="RHEA-COMP:12751"/>
        <dbReference type="Rhea" id="RHEA-COMP:12752"/>
        <dbReference type="ChEBI" id="CHEBI:15379"/>
        <dbReference type="ChEBI" id="CHEBI:16526"/>
        <dbReference type="ChEBI" id="CHEBI:16810"/>
        <dbReference type="ChEBI" id="CHEBI:29969"/>
        <dbReference type="ChEBI" id="CHEBI:30031"/>
        <dbReference type="ChEBI" id="CHEBI:133442"/>
        <dbReference type="EC" id="1.14.11.4"/>
    </reaction>
</comment>
<evidence type="ECO:0000256" key="6">
    <source>
        <dbReference type="ARBA" id="ARBA00022824"/>
    </source>
</evidence>